<dbReference type="EMBL" id="CALNXK010000184">
    <property type="protein sequence ID" value="CAH3173707.1"/>
    <property type="molecule type" value="Genomic_DNA"/>
</dbReference>
<protein>
    <submittedName>
        <fullName evidence="2">Uncharacterized protein</fullName>
    </submittedName>
</protein>
<evidence type="ECO:0000313" key="2">
    <source>
        <dbReference type="EMBL" id="CAH3173707.1"/>
    </source>
</evidence>
<keyword evidence="3" id="KW-1185">Reference proteome</keyword>
<evidence type="ECO:0000313" key="3">
    <source>
        <dbReference type="Proteomes" id="UP001159405"/>
    </source>
</evidence>
<gene>
    <name evidence="2" type="ORF">PLOB_00014379</name>
</gene>
<keyword evidence="1" id="KW-0732">Signal</keyword>
<comment type="caution">
    <text evidence="2">The sequence shown here is derived from an EMBL/GenBank/DDBJ whole genome shotgun (WGS) entry which is preliminary data.</text>
</comment>
<sequence length="283" mass="31904">MKTFIAVLLLSACATYAFAEELQMPFNKAVFQFLDERHDEKMAQVLRDNGLPEDTLPAADERADPPAFLAPCITTGKLCWKLAGRDPCKKLECIDCFLRCAVANHPTPLPKLTIRQNSVVGSTDLEDTMKTFIAVLLLTACVAYAVDEEAFHEAVFQFLDERHDEKMAQVLRDNGLPEDTLPVTQDDDDYKKKRLPVWIRPCIFRGKLCWHLAGNNACKKLACIDKFFKCVIKRHPKPLPTLNPLQKGCVALLYLCRKHSPSCAGKLCCFVRIKRCFQAAKGE</sequence>
<dbReference type="Proteomes" id="UP001159405">
    <property type="component" value="Unassembled WGS sequence"/>
</dbReference>
<feature type="signal peptide" evidence="1">
    <location>
        <begin position="1"/>
        <end position="19"/>
    </location>
</feature>
<accession>A0ABN8R754</accession>
<evidence type="ECO:0000256" key="1">
    <source>
        <dbReference type="SAM" id="SignalP"/>
    </source>
</evidence>
<proteinExistence type="predicted"/>
<reference evidence="2 3" key="1">
    <citation type="submission" date="2022-05" db="EMBL/GenBank/DDBJ databases">
        <authorList>
            <consortium name="Genoscope - CEA"/>
            <person name="William W."/>
        </authorList>
    </citation>
    <scope>NUCLEOTIDE SEQUENCE [LARGE SCALE GENOMIC DNA]</scope>
</reference>
<organism evidence="2 3">
    <name type="scientific">Porites lobata</name>
    <dbReference type="NCBI Taxonomy" id="104759"/>
    <lineage>
        <taxon>Eukaryota</taxon>
        <taxon>Metazoa</taxon>
        <taxon>Cnidaria</taxon>
        <taxon>Anthozoa</taxon>
        <taxon>Hexacorallia</taxon>
        <taxon>Scleractinia</taxon>
        <taxon>Fungiina</taxon>
        <taxon>Poritidae</taxon>
        <taxon>Porites</taxon>
    </lineage>
</organism>
<feature type="chain" id="PRO_5045903454" evidence="1">
    <location>
        <begin position="20"/>
        <end position="283"/>
    </location>
</feature>
<name>A0ABN8R754_9CNID</name>